<evidence type="ECO:0000313" key="3">
    <source>
        <dbReference type="Proteomes" id="UP000284706"/>
    </source>
</evidence>
<proteinExistence type="predicted"/>
<name>A0A409W4P2_9AGAR</name>
<feature type="region of interest" description="Disordered" evidence="1">
    <location>
        <begin position="636"/>
        <end position="680"/>
    </location>
</feature>
<organism evidence="2 3">
    <name type="scientific">Gymnopilus dilepis</name>
    <dbReference type="NCBI Taxonomy" id="231916"/>
    <lineage>
        <taxon>Eukaryota</taxon>
        <taxon>Fungi</taxon>
        <taxon>Dikarya</taxon>
        <taxon>Basidiomycota</taxon>
        <taxon>Agaricomycotina</taxon>
        <taxon>Agaricomycetes</taxon>
        <taxon>Agaricomycetidae</taxon>
        <taxon>Agaricales</taxon>
        <taxon>Agaricineae</taxon>
        <taxon>Hymenogastraceae</taxon>
        <taxon>Gymnopilus</taxon>
    </lineage>
</organism>
<dbReference type="Proteomes" id="UP000284706">
    <property type="component" value="Unassembled WGS sequence"/>
</dbReference>
<feature type="compositionally biased region" description="Low complexity" evidence="1">
    <location>
        <begin position="219"/>
        <end position="239"/>
    </location>
</feature>
<accession>A0A409W4P2</accession>
<feature type="compositionally biased region" description="Polar residues" evidence="1">
    <location>
        <begin position="187"/>
        <end position="208"/>
    </location>
</feature>
<protein>
    <submittedName>
        <fullName evidence="2">Uncharacterized protein</fullName>
    </submittedName>
</protein>
<feature type="compositionally biased region" description="Polar residues" evidence="1">
    <location>
        <begin position="1"/>
        <end position="18"/>
    </location>
</feature>
<evidence type="ECO:0000256" key="1">
    <source>
        <dbReference type="SAM" id="MobiDB-lite"/>
    </source>
</evidence>
<feature type="region of interest" description="Disordered" evidence="1">
    <location>
        <begin position="1"/>
        <end position="38"/>
    </location>
</feature>
<feature type="region of interest" description="Disordered" evidence="1">
    <location>
        <begin position="706"/>
        <end position="853"/>
    </location>
</feature>
<dbReference type="OrthoDB" id="2838513at2759"/>
<sequence length="853" mass="87679">MPSSRSVPASVTASQASRAQHLRSPTALDGGSKAQNQAVDDKDGSFELCELHVDLHCNASEVGSVESMCGVTPGDSLTVKNNLLYLPPGQGVSIYMLSALLPYLSAMQRPNLHPNDGVSSGVEIACPNPSCTARMRITRRERKPFGREGSTATTKSSGSIAGATAQDNGRIDATLTAPPPAPLIQDGKTTLGTSSTLDLYQPQSQASNSTAPPLPTTPKLPSSLAIQHSPPTTSGSPTPKRAKISASQPRRHRQSSPSRAGTNTGSGPIPAGSSTGTTRGPGSSLSWTLRPLTHKNLQAKSGSGTVQPADTSAAQPRGGSREPFVSSSASGATSTGTTVVKVSTRNAIKKVANKDGKGKSRAPANGNQSQSTSTAPPPATSTTRPTRGRKADTVKVKAEPASPATISRPQPIVIAAGRDNAGAGSGGGTLSTIKVEESAGGDVASFTSTLPPGRTAPAKAQPFNFTFPAGGSVVSASAAVDSAHEGGAPSEVKSSVIPPANYTSTYSAIPSTSTAGARHRPAPKLSIPSESSHPVSSASASASTRPPSTKSSSTFSRDVILDTASAYPLTSSASSRAPSRVGHSDGTQAEIRPPEEEGRTRDANVSGAESTPTLAEQIQAAMHRVRSATAPRPWHYHSQVQYPPHPYSHFDARSYPQSQPQSPPSRTSPLPTNVSAHRRSNTADSLVVGAAALSLGSGIGRSLANANAHGSSTDGSRSRGAVASVDSRPPTRRGTREHAPTSSASASASRAPSPSMSASPSASPYRNIDSNSNVDSDIDYNQRGRSWEGPFPISYTRTGSTASSEPDSGFSSPQNLSRAQSESGLGRSDDHRFHYRAGSYGGHAGAGYRSDRV</sequence>
<gene>
    <name evidence="2" type="ORF">CVT26_010414</name>
</gene>
<feature type="region of interest" description="Disordered" evidence="1">
    <location>
        <begin position="569"/>
        <end position="612"/>
    </location>
</feature>
<feature type="compositionally biased region" description="Polar residues" evidence="1">
    <location>
        <begin position="295"/>
        <end position="314"/>
    </location>
</feature>
<feature type="compositionally biased region" description="Basic and acidic residues" evidence="1">
    <location>
        <begin position="389"/>
        <end position="398"/>
    </location>
</feature>
<feature type="compositionally biased region" description="Low complexity" evidence="1">
    <location>
        <begin position="526"/>
        <end position="556"/>
    </location>
</feature>
<evidence type="ECO:0000313" key="2">
    <source>
        <dbReference type="EMBL" id="PPQ73500.1"/>
    </source>
</evidence>
<feature type="compositionally biased region" description="Basic and acidic residues" evidence="1">
    <location>
        <begin position="592"/>
        <end position="602"/>
    </location>
</feature>
<keyword evidence="3" id="KW-1185">Reference proteome</keyword>
<feature type="compositionally biased region" description="Low complexity" evidence="1">
    <location>
        <begin position="325"/>
        <end position="344"/>
    </location>
</feature>
<dbReference type="InParanoid" id="A0A409W4P2"/>
<comment type="caution">
    <text evidence="2">The sequence shown here is derived from an EMBL/GenBank/DDBJ whole genome shotgun (WGS) entry which is preliminary data.</text>
</comment>
<dbReference type="AlphaFoldDB" id="A0A409W4P2"/>
<feature type="compositionally biased region" description="Low complexity" evidence="1">
    <location>
        <begin position="272"/>
        <end position="284"/>
    </location>
</feature>
<feature type="compositionally biased region" description="Low complexity" evidence="1">
    <location>
        <begin position="368"/>
        <end position="385"/>
    </location>
</feature>
<reference evidence="2 3" key="1">
    <citation type="journal article" date="2018" name="Evol. Lett.">
        <title>Horizontal gene cluster transfer increased hallucinogenic mushroom diversity.</title>
        <authorList>
            <person name="Reynolds H.T."/>
            <person name="Vijayakumar V."/>
            <person name="Gluck-Thaler E."/>
            <person name="Korotkin H.B."/>
            <person name="Matheny P.B."/>
            <person name="Slot J.C."/>
        </authorList>
    </citation>
    <scope>NUCLEOTIDE SEQUENCE [LARGE SCALE GENOMIC DNA]</scope>
    <source>
        <strain evidence="2 3">SRW20</strain>
    </source>
</reference>
<feature type="compositionally biased region" description="Polar residues" evidence="1">
    <location>
        <begin position="150"/>
        <end position="159"/>
    </location>
</feature>
<feature type="compositionally biased region" description="Low complexity" evidence="1">
    <location>
        <begin position="740"/>
        <end position="779"/>
    </location>
</feature>
<dbReference type="EMBL" id="NHYE01005401">
    <property type="protein sequence ID" value="PPQ73500.1"/>
    <property type="molecule type" value="Genomic_DNA"/>
</dbReference>
<feature type="compositionally biased region" description="Low complexity" evidence="1">
    <location>
        <begin position="654"/>
        <end position="671"/>
    </location>
</feature>
<feature type="compositionally biased region" description="Polar residues" evidence="1">
    <location>
        <begin position="795"/>
        <end position="823"/>
    </location>
</feature>
<feature type="region of interest" description="Disordered" evidence="1">
    <location>
        <begin position="138"/>
        <end position="404"/>
    </location>
</feature>
<feature type="region of interest" description="Disordered" evidence="1">
    <location>
        <begin position="507"/>
        <end position="556"/>
    </location>
</feature>